<evidence type="ECO:0000313" key="3">
    <source>
        <dbReference type="Proteomes" id="UP000019335"/>
    </source>
</evidence>
<dbReference type="Proteomes" id="UP000019335">
    <property type="component" value="Chromosome 6"/>
</dbReference>
<reference evidence="2 3" key="1">
    <citation type="journal article" date="2014" name="Mol. Plant">
        <title>Chromosome Scale Genome Assembly and Transcriptome Profiling of Nannochloropsis gaditana in Nitrogen Depletion.</title>
        <authorList>
            <person name="Corteggiani Carpinelli E."/>
            <person name="Telatin A."/>
            <person name="Vitulo N."/>
            <person name="Forcato C."/>
            <person name="D'Angelo M."/>
            <person name="Schiavon R."/>
            <person name="Vezzi A."/>
            <person name="Giacometti G.M."/>
            <person name="Morosinotto T."/>
            <person name="Valle G."/>
        </authorList>
    </citation>
    <scope>NUCLEOTIDE SEQUENCE [LARGE SCALE GENOMIC DNA]</scope>
    <source>
        <strain evidence="2 3">B-31</strain>
    </source>
</reference>
<sequence length="158" mass="16609">PPPPPPPPPICHLHVPPPHEPPPALPPSRPPSRPPSPHPYQRHAPPPPPPPHLLAPPPHPFPGHTGRLGGEHMGRPGLLCLLCHLLRPSPPCLLTRGLSGATGETGLGLVCVRGGGYPDPFVRHQYGRGAAQVVREGAAVAEGGGEGRRRKAVRRAMT</sequence>
<gene>
    <name evidence="2" type="ORF">Naga_101093g1</name>
</gene>
<feature type="compositionally biased region" description="Pro residues" evidence="1">
    <location>
        <begin position="1"/>
        <end position="61"/>
    </location>
</feature>
<evidence type="ECO:0000256" key="1">
    <source>
        <dbReference type="SAM" id="MobiDB-lite"/>
    </source>
</evidence>
<accession>W7U441</accession>
<protein>
    <submittedName>
        <fullName evidence="2">Uncharacterized protein</fullName>
    </submittedName>
</protein>
<feature type="non-terminal residue" evidence="2">
    <location>
        <position position="1"/>
    </location>
</feature>
<feature type="region of interest" description="Disordered" evidence="1">
    <location>
        <begin position="1"/>
        <end position="70"/>
    </location>
</feature>
<name>W7U441_9STRA</name>
<evidence type="ECO:0000313" key="2">
    <source>
        <dbReference type="EMBL" id="EWM27459.1"/>
    </source>
</evidence>
<keyword evidence="3" id="KW-1185">Reference proteome</keyword>
<proteinExistence type="predicted"/>
<comment type="caution">
    <text evidence="2">The sequence shown here is derived from an EMBL/GenBank/DDBJ whole genome shotgun (WGS) entry which is preliminary data.</text>
</comment>
<dbReference type="AlphaFoldDB" id="W7U441"/>
<organism evidence="2 3">
    <name type="scientific">Nannochloropsis gaditana</name>
    <dbReference type="NCBI Taxonomy" id="72520"/>
    <lineage>
        <taxon>Eukaryota</taxon>
        <taxon>Sar</taxon>
        <taxon>Stramenopiles</taxon>
        <taxon>Ochrophyta</taxon>
        <taxon>Eustigmatophyceae</taxon>
        <taxon>Eustigmatales</taxon>
        <taxon>Monodopsidaceae</taxon>
        <taxon>Nannochloropsis</taxon>
    </lineage>
</organism>
<dbReference type="EMBL" id="AZIL01000439">
    <property type="protein sequence ID" value="EWM27459.1"/>
    <property type="molecule type" value="Genomic_DNA"/>
</dbReference>